<sequence>MTPRSSIRINVHLLPSQQRFSWSLSAIEHDTRGVPSIRLLEHGSGDLHDLDLVGLPAVAQLAVRAVYPEA</sequence>
<proteinExistence type="predicted"/>
<accession>A0A0H5QM77</accession>
<reference evidence="1" key="1">
    <citation type="submission" date="2015-06" db="EMBL/GenBank/DDBJ databases">
        <authorList>
            <person name="Joergensen T."/>
        </authorList>
    </citation>
    <scope>NUCLEOTIDE SEQUENCE</scope>
    <source>
        <strain evidence="1">RGFK1315</strain>
    </source>
</reference>
<dbReference type="EMBL" id="LN853881">
    <property type="protein sequence ID" value="CRY96867.1"/>
    <property type="molecule type" value="Genomic_DNA"/>
</dbReference>
<evidence type="ECO:0000313" key="1">
    <source>
        <dbReference type="EMBL" id="CRY96867.1"/>
    </source>
</evidence>
<organism evidence="1">
    <name type="scientific">uncultured prokaryote</name>
    <dbReference type="NCBI Taxonomy" id="198431"/>
    <lineage>
        <taxon>unclassified sequences</taxon>
        <taxon>environmental samples</taxon>
    </lineage>
</organism>
<name>A0A0H5QM77_9ZZZZ</name>
<dbReference type="AlphaFoldDB" id="A0A0H5QM77"/>
<protein>
    <submittedName>
        <fullName evidence="1">Uncharacterized protein</fullName>
    </submittedName>
</protein>
<reference evidence="1" key="2">
    <citation type="submission" date="2015-07" db="EMBL/GenBank/DDBJ databases">
        <title>Plasmids, circular viruses and viroids from rat gut.</title>
        <authorList>
            <person name="Jorgensen T.J."/>
            <person name="Hansen M.A."/>
            <person name="Xu Z."/>
            <person name="Tabak M.A."/>
            <person name="Sorensen S.J."/>
            <person name="Hansen L.H."/>
        </authorList>
    </citation>
    <scope>NUCLEOTIDE SEQUENCE</scope>
    <source>
        <strain evidence="1">RGFK1315</strain>
    </source>
</reference>